<dbReference type="KEGG" id="msv:Mesil_1883"/>
<feature type="transmembrane region" description="Helical" evidence="8">
    <location>
        <begin position="374"/>
        <end position="392"/>
    </location>
</feature>
<evidence type="ECO:0000256" key="1">
    <source>
        <dbReference type="ARBA" id="ARBA00004651"/>
    </source>
</evidence>
<feature type="transmembrane region" description="Helical" evidence="8">
    <location>
        <begin position="157"/>
        <end position="178"/>
    </location>
</feature>
<keyword evidence="3 8" id="KW-0812">Transmembrane</keyword>
<evidence type="ECO:0000256" key="7">
    <source>
        <dbReference type="ARBA" id="ARBA00023136"/>
    </source>
</evidence>
<feature type="transmembrane region" description="Helical" evidence="8">
    <location>
        <begin position="301"/>
        <end position="320"/>
    </location>
</feature>
<keyword evidence="7 8" id="KW-0472">Membrane</keyword>
<dbReference type="EMBL" id="CP002042">
    <property type="protein sequence ID" value="ADH63759.1"/>
    <property type="molecule type" value="Genomic_DNA"/>
</dbReference>
<name>D7BGE3_ALLS1</name>
<organism evidence="9 10">
    <name type="scientific">Allomeiothermus silvanus (strain ATCC 700542 / DSM 9946 / NBRC 106475 / NCIMB 13440 / VI-R2)</name>
    <name type="common">Thermus silvanus</name>
    <dbReference type="NCBI Taxonomy" id="526227"/>
    <lineage>
        <taxon>Bacteria</taxon>
        <taxon>Thermotogati</taxon>
        <taxon>Deinococcota</taxon>
        <taxon>Deinococci</taxon>
        <taxon>Thermales</taxon>
        <taxon>Thermaceae</taxon>
        <taxon>Allomeiothermus</taxon>
    </lineage>
</organism>
<feature type="transmembrane region" description="Helical" evidence="8">
    <location>
        <begin position="465"/>
        <end position="486"/>
    </location>
</feature>
<reference evidence="9 10" key="1">
    <citation type="journal article" date="2010" name="Stand. Genomic Sci.">
        <title>Complete genome sequence of Meiothermus silvanus type strain (VI-R2).</title>
        <authorList>
            <person name="Sikorski J."/>
            <person name="Tindall B.J."/>
            <person name="Lowry S."/>
            <person name="Lucas S."/>
            <person name="Nolan M."/>
            <person name="Copeland A."/>
            <person name="Glavina Del Rio T."/>
            <person name="Tice H."/>
            <person name="Cheng J.F."/>
            <person name="Han C."/>
            <person name="Pitluck S."/>
            <person name="Liolios K."/>
            <person name="Ivanova N."/>
            <person name="Mavromatis K."/>
            <person name="Mikhailova N."/>
            <person name="Pati A."/>
            <person name="Goodwin L."/>
            <person name="Chen A."/>
            <person name="Palaniappan K."/>
            <person name="Land M."/>
            <person name="Hauser L."/>
            <person name="Chang Y.J."/>
            <person name="Jeffries C.D."/>
            <person name="Rohde M."/>
            <person name="Goker M."/>
            <person name="Woyke T."/>
            <person name="Bristow J."/>
            <person name="Eisen J.A."/>
            <person name="Markowitz V."/>
            <person name="Hugenholtz P."/>
            <person name="Kyrpides N.C."/>
            <person name="Klenk H.P."/>
            <person name="Lapidus A."/>
        </authorList>
    </citation>
    <scope>NUCLEOTIDE SEQUENCE [LARGE SCALE GENOMIC DNA]</scope>
    <source>
        <strain evidence="10">ATCC 700542 / DSM 9946 / VI-R2</strain>
    </source>
</reference>
<dbReference type="Pfam" id="PF03023">
    <property type="entry name" value="MurJ"/>
    <property type="match status" value="1"/>
</dbReference>
<evidence type="ECO:0000256" key="8">
    <source>
        <dbReference type="SAM" id="Phobius"/>
    </source>
</evidence>
<keyword evidence="10" id="KW-1185">Reference proteome</keyword>
<dbReference type="PANTHER" id="PTHR47019">
    <property type="entry name" value="LIPID II FLIPPASE MURJ"/>
    <property type="match status" value="1"/>
</dbReference>
<proteinExistence type="predicted"/>
<dbReference type="STRING" id="526227.Mesil_1883"/>
<dbReference type="PANTHER" id="PTHR47019:SF1">
    <property type="entry name" value="LIPID II FLIPPASE MURJ"/>
    <property type="match status" value="1"/>
</dbReference>
<evidence type="ECO:0000256" key="2">
    <source>
        <dbReference type="ARBA" id="ARBA00022475"/>
    </source>
</evidence>
<evidence type="ECO:0000256" key="6">
    <source>
        <dbReference type="ARBA" id="ARBA00022989"/>
    </source>
</evidence>
<evidence type="ECO:0000256" key="3">
    <source>
        <dbReference type="ARBA" id="ARBA00022692"/>
    </source>
</evidence>
<accession>D7BGE3</accession>
<keyword evidence="2" id="KW-1003">Cell membrane</keyword>
<dbReference type="GO" id="GO:0005886">
    <property type="term" value="C:plasma membrane"/>
    <property type="evidence" value="ECO:0007669"/>
    <property type="project" value="UniProtKB-SubCell"/>
</dbReference>
<gene>
    <name evidence="9" type="ordered locus">Mesil_1883</name>
</gene>
<keyword evidence="6 8" id="KW-1133">Transmembrane helix</keyword>
<keyword evidence="4" id="KW-0133">Cell shape</keyword>
<dbReference type="PRINTS" id="PR01806">
    <property type="entry name" value="VIRFACTRMVIN"/>
</dbReference>
<dbReference type="InterPro" id="IPR051050">
    <property type="entry name" value="Lipid_II_flippase_MurJ/MviN"/>
</dbReference>
<feature type="transmembrane region" description="Helical" evidence="8">
    <location>
        <begin position="127"/>
        <end position="150"/>
    </location>
</feature>
<feature type="transmembrane region" description="Helical" evidence="8">
    <location>
        <begin position="340"/>
        <end position="362"/>
    </location>
</feature>
<evidence type="ECO:0000256" key="4">
    <source>
        <dbReference type="ARBA" id="ARBA00022960"/>
    </source>
</evidence>
<dbReference type="eggNOG" id="COG0728">
    <property type="taxonomic scope" value="Bacteria"/>
</dbReference>
<feature type="transmembrane region" description="Helical" evidence="8">
    <location>
        <begin position="261"/>
        <end position="280"/>
    </location>
</feature>
<dbReference type="GO" id="GO:0015648">
    <property type="term" value="F:lipid-linked peptidoglycan transporter activity"/>
    <property type="evidence" value="ECO:0007669"/>
    <property type="project" value="TreeGrafter"/>
</dbReference>
<dbReference type="RefSeq" id="WP_013158316.1">
    <property type="nucleotide sequence ID" value="NC_014212.1"/>
</dbReference>
<dbReference type="GO" id="GO:0009252">
    <property type="term" value="P:peptidoglycan biosynthetic process"/>
    <property type="evidence" value="ECO:0007669"/>
    <property type="project" value="UniProtKB-KW"/>
</dbReference>
<feature type="transmembrane region" description="Helical" evidence="8">
    <location>
        <begin position="86"/>
        <end position="107"/>
    </location>
</feature>
<protein>
    <submittedName>
        <fullName evidence="9">Integral membrane protein MviN</fullName>
    </submittedName>
</protein>
<dbReference type="InterPro" id="IPR004268">
    <property type="entry name" value="MurJ"/>
</dbReference>
<dbReference type="GO" id="GO:0034204">
    <property type="term" value="P:lipid translocation"/>
    <property type="evidence" value="ECO:0007669"/>
    <property type="project" value="TreeGrafter"/>
</dbReference>
<feature type="transmembrane region" description="Helical" evidence="8">
    <location>
        <begin position="427"/>
        <end position="450"/>
    </location>
</feature>
<feature type="transmembrane region" description="Helical" evidence="8">
    <location>
        <begin position="398"/>
        <end position="415"/>
    </location>
</feature>
<sequence length="492" mass="53126">MTRIFRNSVVVMIGTLASRLLGVLRQIVFNNAYASDTLKDAFNVAYRVPNLFRELLAEGGVQNALIPVLKSLPDAEVPVFARRFGALLLGLNLAVIGLCWVAAPWLAGLLISSGSPHLREPQNFQTVVLLMRLALPFLLGISMSALFTALLQAGERFAASSFSPLAFNLGSMALMLLWPGDPVMLGLSVTVGGFLQALVQLPYLRGFGLEFKSHPALGRALARMGPFVFTTSTRQVLNLVLVNILTFYPQATVTGFYNAELVYLTALGVLAVSPAMAAYPRMSELYAKGDLSGFNRLFEGIIARVAVLLGLASSLMGWLAPWLTSVFAWTANFSEANRSLTTLFLLTFSFSLVPWGLNALLVRGFYAVGEVQRAVRISVLVVILNTLGYWLLKGQSLYLLNAATALAGLVGMLLYARRLGIFGHLRLGWLVFLLARVALAALVSGAPAYFTARLFGPPQNFFHDLPALVVAGGVGVVVYVGVARALRLSLRG</sequence>
<evidence type="ECO:0000313" key="9">
    <source>
        <dbReference type="EMBL" id="ADH63759.1"/>
    </source>
</evidence>
<evidence type="ECO:0000313" key="10">
    <source>
        <dbReference type="Proteomes" id="UP000001916"/>
    </source>
</evidence>
<dbReference type="Proteomes" id="UP000001916">
    <property type="component" value="Chromosome"/>
</dbReference>
<keyword evidence="5" id="KW-0573">Peptidoglycan synthesis</keyword>
<dbReference type="HOGENOM" id="CLU_006797_5_2_0"/>
<dbReference type="OrthoDB" id="9816572at2"/>
<evidence type="ECO:0000256" key="5">
    <source>
        <dbReference type="ARBA" id="ARBA00022984"/>
    </source>
</evidence>
<dbReference type="NCBIfam" id="TIGR01695">
    <property type="entry name" value="murJ_mviN"/>
    <property type="match status" value="1"/>
</dbReference>
<dbReference type="AlphaFoldDB" id="D7BGE3"/>
<dbReference type="GO" id="GO:0008360">
    <property type="term" value="P:regulation of cell shape"/>
    <property type="evidence" value="ECO:0007669"/>
    <property type="project" value="UniProtKB-KW"/>
</dbReference>
<comment type="subcellular location">
    <subcellularLocation>
        <location evidence="1">Cell membrane</location>
        <topology evidence="1">Multi-pass membrane protein</topology>
    </subcellularLocation>
</comment>